<evidence type="ECO:0000313" key="2">
    <source>
        <dbReference type="EMBL" id="ESA14422.1"/>
    </source>
</evidence>
<name>U9U404_RHIID</name>
<proteinExistence type="predicted"/>
<protein>
    <submittedName>
        <fullName evidence="2">Uncharacterized protein</fullName>
    </submittedName>
</protein>
<gene>
    <name evidence="2" type="ORF">GLOINDRAFT_24966</name>
</gene>
<reference evidence="2" key="1">
    <citation type="submission" date="2013-07" db="EMBL/GenBank/DDBJ databases">
        <title>The genome of an arbuscular mycorrhizal fungus provides insights into the evolution of the oldest plant symbiosis.</title>
        <authorList>
            <consortium name="DOE Joint Genome Institute"/>
            <person name="Tisserant E."/>
            <person name="Malbreil M."/>
            <person name="Kuo A."/>
            <person name="Kohler A."/>
            <person name="Symeonidi A."/>
            <person name="Balestrini R."/>
            <person name="Charron P."/>
            <person name="Duensing N."/>
            <person name="Frei-dit-Frey N."/>
            <person name="Gianinazzi-Pearson V."/>
            <person name="Gilbert B."/>
            <person name="Handa Y."/>
            <person name="Hijri M."/>
            <person name="Kaul R."/>
            <person name="Kawaguchi M."/>
            <person name="Krajinski F."/>
            <person name="Lammers P."/>
            <person name="Lapierre D."/>
            <person name="Masclaux F.G."/>
            <person name="Murat C."/>
            <person name="Morin E."/>
            <person name="Ndikumana S."/>
            <person name="Pagni M."/>
            <person name="Petitpierre D."/>
            <person name="Requena N."/>
            <person name="Rosikiewicz P."/>
            <person name="Riley R."/>
            <person name="Saito K."/>
            <person name="San Clemente H."/>
            <person name="Shapiro H."/>
            <person name="van Tuinen D."/>
            <person name="Becard G."/>
            <person name="Bonfante P."/>
            <person name="Paszkowski U."/>
            <person name="Shachar-Hill Y."/>
            <person name="Young J.P."/>
            <person name="Sanders I.R."/>
            <person name="Henrissat B."/>
            <person name="Rensing S.A."/>
            <person name="Grigoriev I.V."/>
            <person name="Corradi N."/>
            <person name="Roux C."/>
            <person name="Martin F."/>
        </authorList>
    </citation>
    <scope>NUCLEOTIDE SEQUENCE</scope>
    <source>
        <strain evidence="2">DAOM 197198</strain>
    </source>
</reference>
<evidence type="ECO:0000256" key="1">
    <source>
        <dbReference type="SAM" id="Coils"/>
    </source>
</evidence>
<dbReference type="AlphaFoldDB" id="U9U404"/>
<accession>U9U404</accession>
<keyword evidence="1" id="KW-0175">Coiled coil</keyword>
<organism evidence="2">
    <name type="scientific">Rhizophagus irregularis (strain DAOM 181602 / DAOM 197198 / MUCL 43194)</name>
    <name type="common">Arbuscular mycorrhizal fungus</name>
    <name type="synonym">Glomus intraradices</name>
    <dbReference type="NCBI Taxonomy" id="747089"/>
    <lineage>
        <taxon>Eukaryota</taxon>
        <taxon>Fungi</taxon>
        <taxon>Fungi incertae sedis</taxon>
        <taxon>Mucoromycota</taxon>
        <taxon>Glomeromycotina</taxon>
        <taxon>Glomeromycetes</taxon>
        <taxon>Glomerales</taxon>
        <taxon>Glomeraceae</taxon>
        <taxon>Rhizophagus</taxon>
    </lineage>
</organism>
<dbReference type="HOGENOM" id="CLU_2373885_0_0_1"/>
<dbReference type="EMBL" id="KI282916">
    <property type="protein sequence ID" value="ESA14422.1"/>
    <property type="molecule type" value="Genomic_DNA"/>
</dbReference>
<feature type="coiled-coil region" evidence="1">
    <location>
        <begin position="24"/>
        <end position="61"/>
    </location>
</feature>
<sequence length="95" mass="11346">MWQILFKVLQIEYNPDDNKVILEKVKSNDEKLEKLDKLEKLEEKLEKLDKLEEKSDKLEILEKSQCEILEKLVYNLITEIMDSVLLLDRPVCNQL</sequence>